<evidence type="ECO:0000313" key="7">
    <source>
        <dbReference type="EMBL" id="KAH3665796.1"/>
    </source>
</evidence>
<dbReference type="GO" id="GO:0016075">
    <property type="term" value="P:rRNA catabolic process"/>
    <property type="evidence" value="ECO:0007669"/>
    <property type="project" value="TreeGrafter"/>
</dbReference>
<dbReference type="GO" id="GO:0071038">
    <property type="term" value="P:TRAMP-dependent tRNA surveillance pathway"/>
    <property type="evidence" value="ECO:0007669"/>
    <property type="project" value="UniProtKB-ARBA"/>
</dbReference>
<dbReference type="InterPro" id="IPR027408">
    <property type="entry name" value="PNPase/RNase_PH_dom_sf"/>
</dbReference>
<dbReference type="SUPFAM" id="SSF54211">
    <property type="entry name" value="Ribosomal protein S5 domain 2-like"/>
    <property type="match status" value="1"/>
</dbReference>
<dbReference type="SUPFAM" id="SSF55666">
    <property type="entry name" value="Ribonuclease PH domain 2-like"/>
    <property type="match status" value="1"/>
</dbReference>
<dbReference type="Pfam" id="PF01138">
    <property type="entry name" value="RNase_PH"/>
    <property type="match status" value="1"/>
</dbReference>
<dbReference type="PANTHER" id="PTHR11953">
    <property type="entry name" value="EXOSOME COMPLEX COMPONENT"/>
    <property type="match status" value="1"/>
</dbReference>
<dbReference type="InterPro" id="IPR020568">
    <property type="entry name" value="Ribosomal_Su5_D2-typ_SF"/>
</dbReference>
<organism evidence="7 8">
    <name type="scientific">Ogataea philodendri</name>
    <dbReference type="NCBI Taxonomy" id="1378263"/>
    <lineage>
        <taxon>Eukaryota</taxon>
        <taxon>Fungi</taxon>
        <taxon>Dikarya</taxon>
        <taxon>Ascomycota</taxon>
        <taxon>Saccharomycotina</taxon>
        <taxon>Pichiomycetes</taxon>
        <taxon>Pichiales</taxon>
        <taxon>Pichiaceae</taxon>
        <taxon>Ogataea</taxon>
    </lineage>
</organism>
<sequence length="1036" mass="113797">MSFTVKNDPLDQVDGSASFEFGATKVISSVTGPIESSRPRNELPTKAYLDINIRPASGTPSTKETLLEHKLSQILSTVIDLDQFPRQTIQIAVQVLKTGEPKEFAARQLVAIINSVYLALLNSGVSLKTSFLATCCSVDLNGTITTDPSSAVLANSVSHYVVAYTLNNDKVNDLVFCDALGNFTQDQLFAVLDQSASNIQSGYHQLRLLISDHVTQNYGTLGLVELLLHLLDLLVQVDHSLDHQVNGASWNNGSKGTSVWDVLGVSHDSDTVHGLDQRDNRVGLVLSNGSILWFGCLHIHLGVFRDVVLGKQRSGALSDFQHQLVSFVGLDVVVLLHVLWVLGLDDGLTSFGGSLWKSLPHFLGNERHEWMDESQSAVNSSVQSISGRFLLSVSSFQNQELGVLNVNVTKVVQPEVVDGLGDIIELSVLDSLVSLLSTLRQFVQDPLLNQCLVTSQSPGGRRNVVVSQSHQNELGSLEDLVTKLTVSSNSENIKVDISTTSGVGTKCKSQSISTTFWDTVRVRLFLNTSDNIDWVDHVTKRLAHLSSLSITHQRVAENLLEWNLSSHLDTKHNHSGNPEEQNIPSGLQHGSRVEVLHVLGLVWPSQGGEWPQSRGEPGVQNVFVLVQGELLSWESLLSLSLCLFLCSSRNPILAVVSVVGLSFNVHKVDRTSVSPPELSGNTPVLDVLQPSEVLCLRALWSDGNFSVLDCINSGIGHFLLRHPPLRFQIWLDNVTGSGADRQSHLVVLLANEKALLLQLLDNQRSGIESLDTFPLTTVGIQLTIIGEDIDEFQLVSLTGVVIVRVVTRSDLHGTSTKLHVDCLGVGNDWKLSVQEWMLHKLSVEMCVSWIFRVHGNSSVTENGLRTSGSNNQLFVRAHNRVGKRGQHTKFNLLFVTWDRKKSSRRNNLVVHLQVGQSSRQLHGPVDQSQVTVDGSLFVKSDECFNDSLGQFWRESEGLSGPVVRSTKHLELVLDLGVVHFFPVPDLADELFTAQIVSGRLFLGPQSLLNDRLCSNTSMVESRQEQNSLAFHSVVSY</sequence>
<dbReference type="OrthoDB" id="27298at2759"/>
<dbReference type="GO" id="GO:0071028">
    <property type="term" value="P:nuclear mRNA surveillance"/>
    <property type="evidence" value="ECO:0007669"/>
    <property type="project" value="TreeGrafter"/>
</dbReference>
<comment type="caution">
    <text evidence="7">The sequence shown here is derived from an EMBL/GenBank/DDBJ whole genome shotgun (WGS) entry which is preliminary data.</text>
</comment>
<dbReference type="GO" id="GO:0005730">
    <property type="term" value="C:nucleolus"/>
    <property type="evidence" value="ECO:0007669"/>
    <property type="project" value="TreeGrafter"/>
</dbReference>
<reference evidence="7" key="2">
    <citation type="submission" date="2021-01" db="EMBL/GenBank/DDBJ databases">
        <authorList>
            <person name="Schikora-Tamarit M.A."/>
        </authorList>
    </citation>
    <scope>NUCLEOTIDE SEQUENCE</scope>
    <source>
        <strain evidence="7">CBS6075</strain>
    </source>
</reference>
<dbReference type="GO" id="GO:0034475">
    <property type="term" value="P:U4 snRNA 3'-end processing"/>
    <property type="evidence" value="ECO:0007669"/>
    <property type="project" value="TreeGrafter"/>
</dbReference>
<dbReference type="AlphaFoldDB" id="A0A9P8T5D6"/>
<dbReference type="InterPro" id="IPR001247">
    <property type="entry name" value="ExoRNase_PH_dom1"/>
</dbReference>
<dbReference type="InterPro" id="IPR050080">
    <property type="entry name" value="RNase_PH"/>
</dbReference>
<dbReference type="GO" id="GO:0071051">
    <property type="term" value="P:poly(A)-dependent snoRNA 3'-end processing"/>
    <property type="evidence" value="ECO:0007669"/>
    <property type="project" value="TreeGrafter"/>
</dbReference>
<dbReference type="GO" id="GO:0000177">
    <property type="term" value="C:cytoplasmic exosome (RNase complex)"/>
    <property type="evidence" value="ECO:0007669"/>
    <property type="project" value="UniProtKB-ARBA"/>
</dbReference>
<dbReference type="EMBL" id="JAEUBE010000295">
    <property type="protein sequence ID" value="KAH3665796.1"/>
    <property type="molecule type" value="Genomic_DNA"/>
</dbReference>
<proteinExistence type="inferred from homology"/>
<keyword evidence="4" id="KW-0271">Exosome</keyword>
<dbReference type="GeneID" id="70235949"/>
<accession>A0A9P8T5D6</accession>
<dbReference type="GO" id="GO:0000176">
    <property type="term" value="C:nuclear exosome (RNase complex)"/>
    <property type="evidence" value="ECO:0007669"/>
    <property type="project" value="TreeGrafter"/>
</dbReference>
<evidence type="ECO:0000259" key="6">
    <source>
        <dbReference type="Pfam" id="PF01138"/>
    </source>
</evidence>
<dbReference type="Proteomes" id="UP000769157">
    <property type="component" value="Unassembled WGS sequence"/>
</dbReference>
<protein>
    <recommendedName>
        <fullName evidence="6">Exoribonuclease phosphorolytic domain-containing protein</fullName>
    </recommendedName>
</protein>
<gene>
    <name evidence="7" type="ORF">OGAPHI_003984</name>
</gene>
<dbReference type="GO" id="GO:0003723">
    <property type="term" value="F:RNA binding"/>
    <property type="evidence" value="ECO:0007669"/>
    <property type="project" value="TreeGrafter"/>
</dbReference>
<comment type="subcellular location">
    <subcellularLocation>
        <location evidence="1">Nucleus</location>
    </subcellularLocation>
</comment>
<evidence type="ECO:0000313" key="8">
    <source>
        <dbReference type="Proteomes" id="UP000769157"/>
    </source>
</evidence>
<evidence type="ECO:0000256" key="3">
    <source>
        <dbReference type="ARBA" id="ARBA00022552"/>
    </source>
</evidence>
<evidence type="ECO:0000256" key="2">
    <source>
        <dbReference type="ARBA" id="ARBA00006678"/>
    </source>
</evidence>
<feature type="domain" description="Exoribonuclease phosphorolytic" evidence="6">
    <location>
        <begin position="5"/>
        <end position="125"/>
    </location>
</feature>
<dbReference type="GO" id="GO:0000467">
    <property type="term" value="P:exonucleolytic trimming to generate mature 3'-end of 5.8S rRNA from tricistronic rRNA transcript (SSU-rRNA, 5.8S rRNA, LSU-rRNA)"/>
    <property type="evidence" value="ECO:0007669"/>
    <property type="project" value="UniProtKB-ARBA"/>
</dbReference>
<dbReference type="Gene3D" id="3.30.230.70">
    <property type="entry name" value="GHMP Kinase, N-terminal domain"/>
    <property type="match status" value="1"/>
</dbReference>
<evidence type="ECO:0000256" key="5">
    <source>
        <dbReference type="ARBA" id="ARBA00023242"/>
    </source>
</evidence>
<dbReference type="RefSeq" id="XP_046061000.1">
    <property type="nucleotide sequence ID" value="XM_046205013.1"/>
</dbReference>
<evidence type="ECO:0000256" key="4">
    <source>
        <dbReference type="ARBA" id="ARBA00022835"/>
    </source>
</evidence>
<reference evidence="7" key="1">
    <citation type="journal article" date="2021" name="Open Biol.">
        <title>Shared evolutionary footprints suggest mitochondrial oxidative damage underlies multiple complex I losses in fungi.</title>
        <authorList>
            <person name="Schikora-Tamarit M.A."/>
            <person name="Marcet-Houben M."/>
            <person name="Nosek J."/>
            <person name="Gabaldon T."/>
        </authorList>
    </citation>
    <scope>NUCLEOTIDE SEQUENCE</scope>
    <source>
        <strain evidence="7">CBS6075</strain>
    </source>
</reference>
<keyword evidence="8" id="KW-1185">Reference proteome</keyword>
<name>A0A9P8T5D6_9ASCO</name>
<dbReference type="InterPro" id="IPR036345">
    <property type="entry name" value="ExoRNase_PH_dom2_sf"/>
</dbReference>
<keyword evidence="5" id="KW-0539">Nucleus</keyword>
<dbReference type="CDD" id="cd11372">
    <property type="entry name" value="RNase_PH_RRP46"/>
    <property type="match status" value="1"/>
</dbReference>
<evidence type="ECO:0000256" key="1">
    <source>
        <dbReference type="ARBA" id="ARBA00004123"/>
    </source>
</evidence>
<dbReference type="PANTHER" id="PTHR11953:SF1">
    <property type="entry name" value="EXOSOME COMPLEX COMPONENT RRP46"/>
    <property type="match status" value="1"/>
</dbReference>
<keyword evidence="3" id="KW-0698">rRNA processing</keyword>
<comment type="similarity">
    <text evidence="2">Belongs to the RNase PH family.</text>
</comment>